<sequence>MKYTDHPAVGGAAAAVAAAALVLGGAGAASAETSAKPQQITAVQLQTHLAAAVELERMAAACTPACAGQIV</sequence>
<proteinExistence type="predicted"/>
<gene>
    <name evidence="2" type="ORF">IAG43_32445</name>
</gene>
<feature type="chain" id="PRO_5028993242" evidence="1">
    <location>
        <begin position="32"/>
        <end position="71"/>
    </location>
</feature>
<protein>
    <submittedName>
        <fullName evidence="2">Uncharacterized protein</fullName>
    </submittedName>
</protein>
<dbReference type="Proteomes" id="UP000516230">
    <property type="component" value="Chromosome"/>
</dbReference>
<name>A0A7H0I2X5_9ACTN</name>
<keyword evidence="1" id="KW-0732">Signal</keyword>
<dbReference type="AlphaFoldDB" id="A0A7H0I2X5"/>
<organism evidence="2 3">
    <name type="scientific">Streptomyces genisteinicus</name>
    <dbReference type="NCBI Taxonomy" id="2768068"/>
    <lineage>
        <taxon>Bacteria</taxon>
        <taxon>Bacillati</taxon>
        <taxon>Actinomycetota</taxon>
        <taxon>Actinomycetes</taxon>
        <taxon>Kitasatosporales</taxon>
        <taxon>Streptomycetaceae</taxon>
        <taxon>Streptomyces</taxon>
    </lineage>
</organism>
<dbReference type="EMBL" id="CP060825">
    <property type="protein sequence ID" value="QNP67141.1"/>
    <property type="molecule type" value="Genomic_DNA"/>
</dbReference>
<feature type="signal peptide" evidence="1">
    <location>
        <begin position="1"/>
        <end position="31"/>
    </location>
</feature>
<dbReference type="RefSeq" id="WP_187744193.1">
    <property type="nucleotide sequence ID" value="NZ_CP060825.1"/>
</dbReference>
<dbReference type="KEGG" id="sgj:IAG43_32445"/>
<evidence type="ECO:0000313" key="2">
    <source>
        <dbReference type="EMBL" id="QNP67141.1"/>
    </source>
</evidence>
<keyword evidence="3" id="KW-1185">Reference proteome</keyword>
<reference evidence="2 3" key="1">
    <citation type="submission" date="2020-08" db="EMBL/GenBank/DDBJ databases">
        <title>A novel species.</title>
        <authorList>
            <person name="Gao J."/>
        </authorList>
    </citation>
    <scope>NUCLEOTIDE SEQUENCE [LARGE SCALE GENOMIC DNA]</scope>
    <source>
        <strain evidence="2 3">CRPJ-33</strain>
    </source>
</reference>
<accession>A0A7H0I2X5</accession>
<evidence type="ECO:0000313" key="3">
    <source>
        <dbReference type="Proteomes" id="UP000516230"/>
    </source>
</evidence>
<evidence type="ECO:0000256" key="1">
    <source>
        <dbReference type="SAM" id="SignalP"/>
    </source>
</evidence>